<organism evidence="3 4">
    <name type="scientific">Massilia eburnea</name>
    <dbReference type="NCBI Taxonomy" id="1776165"/>
    <lineage>
        <taxon>Bacteria</taxon>
        <taxon>Pseudomonadati</taxon>
        <taxon>Pseudomonadota</taxon>
        <taxon>Betaproteobacteria</taxon>
        <taxon>Burkholderiales</taxon>
        <taxon>Oxalobacteraceae</taxon>
        <taxon>Telluria group</taxon>
        <taxon>Massilia</taxon>
    </lineage>
</organism>
<reference evidence="3 4" key="1">
    <citation type="submission" date="2019-11" db="EMBL/GenBank/DDBJ databases">
        <title>Type strains purchased from KCTC, JCM and DSMZ.</title>
        <authorList>
            <person name="Lu H."/>
        </authorList>
    </citation>
    <scope>NUCLEOTIDE SEQUENCE [LARGE SCALE GENOMIC DNA]</scope>
    <source>
        <strain evidence="3 4">JCM 31587</strain>
    </source>
</reference>
<dbReference type="SUPFAM" id="SSF52402">
    <property type="entry name" value="Adenine nucleotide alpha hydrolases-like"/>
    <property type="match status" value="2"/>
</dbReference>
<evidence type="ECO:0000259" key="2">
    <source>
        <dbReference type="Pfam" id="PF00582"/>
    </source>
</evidence>
<evidence type="ECO:0000313" key="3">
    <source>
        <dbReference type="EMBL" id="MTW11110.1"/>
    </source>
</evidence>
<dbReference type="AlphaFoldDB" id="A0A6L6QG74"/>
<sequence>MPYRTILVHVDRASNSAARINLAAQLALRESAHLVGAAMTGVPRYMLAGSPYDGSGMLIAEHLRQANERADQALAQFEELANRAACSYEKRRDNVDEYAGLCLQARYADLVVLGQADPTDREQGGLLHDLPEQVLLQGGRPVLLVPRSGSFGVPSRRALVAWNGSQQAARAISAALPLLRGVGQVTLAVFGAERDDHGAEPGADMALYLARHDLKVEVLRRPHPADAGQAILSMAADFDADLLVMGAYGHSRFREMVMGGATRTVLSQATLPVLMMH</sequence>
<evidence type="ECO:0000313" key="4">
    <source>
        <dbReference type="Proteomes" id="UP000472320"/>
    </source>
</evidence>
<dbReference type="PANTHER" id="PTHR46268:SF15">
    <property type="entry name" value="UNIVERSAL STRESS PROTEIN HP_0031"/>
    <property type="match status" value="1"/>
</dbReference>
<keyword evidence="4" id="KW-1185">Reference proteome</keyword>
<dbReference type="OrthoDB" id="9804721at2"/>
<dbReference type="PRINTS" id="PR01438">
    <property type="entry name" value="UNVRSLSTRESS"/>
</dbReference>
<accession>A0A6L6QG74</accession>
<feature type="domain" description="UspA" evidence="2">
    <location>
        <begin position="156"/>
        <end position="276"/>
    </location>
</feature>
<comment type="caution">
    <text evidence="3">The sequence shown here is derived from an EMBL/GenBank/DDBJ whole genome shotgun (WGS) entry which is preliminary data.</text>
</comment>
<dbReference type="PANTHER" id="PTHR46268">
    <property type="entry name" value="STRESS RESPONSE PROTEIN NHAX"/>
    <property type="match status" value="1"/>
</dbReference>
<dbReference type="RefSeq" id="WP_155454080.1">
    <property type="nucleotide sequence ID" value="NZ_WNKX01000007.1"/>
</dbReference>
<dbReference type="Pfam" id="PF00582">
    <property type="entry name" value="Usp"/>
    <property type="match status" value="1"/>
</dbReference>
<dbReference type="InterPro" id="IPR006015">
    <property type="entry name" value="Universal_stress_UspA"/>
</dbReference>
<dbReference type="CDD" id="cd00293">
    <property type="entry name" value="USP-like"/>
    <property type="match status" value="1"/>
</dbReference>
<gene>
    <name evidence="3" type="ORF">GM658_10895</name>
</gene>
<dbReference type="Proteomes" id="UP000472320">
    <property type="component" value="Unassembled WGS sequence"/>
</dbReference>
<name>A0A6L6QG74_9BURK</name>
<dbReference type="Gene3D" id="3.40.50.12370">
    <property type="match status" value="1"/>
</dbReference>
<dbReference type="InterPro" id="IPR006016">
    <property type="entry name" value="UspA"/>
</dbReference>
<dbReference type="EMBL" id="WNKX01000007">
    <property type="protein sequence ID" value="MTW11110.1"/>
    <property type="molecule type" value="Genomic_DNA"/>
</dbReference>
<protein>
    <submittedName>
        <fullName evidence="3">Universal stress protein</fullName>
    </submittedName>
</protein>
<comment type="similarity">
    <text evidence="1">Belongs to the universal stress protein A family.</text>
</comment>
<proteinExistence type="inferred from homology"/>
<evidence type="ECO:0000256" key="1">
    <source>
        <dbReference type="ARBA" id="ARBA00008791"/>
    </source>
</evidence>